<gene>
    <name evidence="1" type="ORF">IT779_34170</name>
</gene>
<dbReference type="Proteomes" id="UP000655751">
    <property type="component" value="Unassembled WGS sequence"/>
</dbReference>
<sequence length="66" mass="7427">MRVLPGRLLLVHADSRLAEHLCGVQVMGLTEPRARELIDFHSEHQPDDCQVHLASLELLHLRPGQA</sequence>
<keyword evidence="2" id="KW-1185">Reference proteome</keyword>
<protein>
    <submittedName>
        <fullName evidence="1">Uncharacterized protein</fullName>
    </submittedName>
</protein>
<accession>A0A931IH86</accession>
<evidence type="ECO:0000313" key="1">
    <source>
        <dbReference type="EMBL" id="MBH0781331.1"/>
    </source>
</evidence>
<dbReference type="EMBL" id="JADMLG010000023">
    <property type="protein sequence ID" value="MBH0781331.1"/>
    <property type="molecule type" value="Genomic_DNA"/>
</dbReference>
<dbReference type="AlphaFoldDB" id="A0A931IH86"/>
<organism evidence="1 2">
    <name type="scientific">Nocardia bovistercoris</name>
    <dbReference type="NCBI Taxonomy" id="2785916"/>
    <lineage>
        <taxon>Bacteria</taxon>
        <taxon>Bacillati</taxon>
        <taxon>Actinomycetota</taxon>
        <taxon>Actinomycetes</taxon>
        <taxon>Mycobacteriales</taxon>
        <taxon>Nocardiaceae</taxon>
        <taxon>Nocardia</taxon>
    </lineage>
</organism>
<evidence type="ECO:0000313" key="2">
    <source>
        <dbReference type="Proteomes" id="UP000655751"/>
    </source>
</evidence>
<dbReference type="RefSeq" id="WP_196153608.1">
    <property type="nucleotide sequence ID" value="NZ_JADMLG010000023.1"/>
</dbReference>
<name>A0A931IH86_9NOCA</name>
<reference evidence="1" key="1">
    <citation type="submission" date="2020-11" db="EMBL/GenBank/DDBJ databases">
        <title>Nocardia NEAU-351.nov., a novel actinomycete isolated from the cow dung.</title>
        <authorList>
            <person name="Zhang X."/>
        </authorList>
    </citation>
    <scope>NUCLEOTIDE SEQUENCE</scope>
    <source>
        <strain evidence="1">NEAU-351</strain>
    </source>
</reference>
<comment type="caution">
    <text evidence="1">The sequence shown here is derived from an EMBL/GenBank/DDBJ whole genome shotgun (WGS) entry which is preliminary data.</text>
</comment>
<proteinExistence type="predicted"/>